<dbReference type="OMA" id="APFIERK"/>
<dbReference type="EMBL" id="GL377306">
    <property type="protein sequence ID" value="EFI96836.1"/>
    <property type="molecule type" value="Genomic_DNA"/>
</dbReference>
<feature type="domain" description="Mannitol dehydrogenase N-terminal" evidence="8">
    <location>
        <begin position="7"/>
        <end position="209"/>
    </location>
</feature>
<dbReference type="Gene3D" id="3.40.50.720">
    <property type="entry name" value="NAD(P)-binding Rossmann-like Domain"/>
    <property type="match status" value="1"/>
</dbReference>
<organism evidence="11">
    <name type="scientific">Schizophyllum commune (strain H4-8 / FGSC 9210)</name>
    <name type="common">Split gill fungus</name>
    <dbReference type="NCBI Taxonomy" id="578458"/>
    <lineage>
        <taxon>Eukaryota</taxon>
        <taxon>Fungi</taxon>
        <taxon>Dikarya</taxon>
        <taxon>Basidiomycota</taxon>
        <taxon>Agaricomycotina</taxon>
        <taxon>Agaricomycetes</taxon>
        <taxon>Agaricomycetidae</taxon>
        <taxon>Agaricales</taxon>
        <taxon>Schizophyllaceae</taxon>
        <taxon>Schizophyllum</taxon>
    </lineage>
</organism>
<dbReference type="InterPro" id="IPR013118">
    <property type="entry name" value="Mannitol_DH_C"/>
</dbReference>
<dbReference type="PANTHER" id="PTHR30524">
    <property type="entry name" value="MANNITOL-1-PHOSPHATE 5-DEHYDROGENASE"/>
    <property type="match status" value="1"/>
</dbReference>
<dbReference type="Pfam" id="PF01232">
    <property type="entry name" value="Mannitol_dh"/>
    <property type="match status" value="1"/>
</dbReference>
<dbReference type="eggNOG" id="ENOG502QVPN">
    <property type="taxonomic scope" value="Eukaryota"/>
</dbReference>
<evidence type="ECO:0000256" key="1">
    <source>
        <dbReference type="ARBA" id="ARBA00006541"/>
    </source>
</evidence>
<evidence type="ECO:0000259" key="9">
    <source>
        <dbReference type="Pfam" id="PF08125"/>
    </source>
</evidence>
<accession>D8Q4R2</accession>
<dbReference type="InterPro" id="IPR023028">
    <property type="entry name" value="Mannitol_1_phos_5_DH"/>
</dbReference>
<dbReference type="VEuPathDB" id="FungiDB:SCHCODRAFT_02626331"/>
<dbReference type="SUPFAM" id="SSF48179">
    <property type="entry name" value="6-phosphogluconate dehydrogenase C-terminal domain-like"/>
    <property type="match status" value="1"/>
</dbReference>
<dbReference type="InParanoid" id="D8Q4R2"/>
<evidence type="ECO:0000313" key="11">
    <source>
        <dbReference type="Proteomes" id="UP000007431"/>
    </source>
</evidence>
<evidence type="ECO:0000256" key="3">
    <source>
        <dbReference type="ARBA" id="ARBA00012939"/>
    </source>
</evidence>
<dbReference type="EC" id="1.1.1.17" evidence="3"/>
<proteinExistence type="inferred from homology"/>
<dbReference type="STRING" id="578458.D8Q4R2"/>
<dbReference type="GO" id="GO:0005829">
    <property type="term" value="C:cytosol"/>
    <property type="evidence" value="ECO:0007669"/>
    <property type="project" value="TreeGrafter"/>
</dbReference>
<evidence type="ECO:0000256" key="2">
    <source>
        <dbReference type="ARBA" id="ARBA00011245"/>
    </source>
</evidence>
<gene>
    <name evidence="10" type="ORF">SCHCODRAFT_67985</name>
</gene>
<dbReference type="HAMAP" id="MF_00196">
    <property type="entry name" value="Mannitol_dehydrog"/>
    <property type="match status" value="1"/>
</dbReference>
<feature type="domain" description="Mannitol dehydrogenase C-terminal" evidence="9">
    <location>
        <begin position="219"/>
        <end position="396"/>
    </location>
</feature>
<dbReference type="Pfam" id="PF08125">
    <property type="entry name" value="Mannitol_dh_C"/>
    <property type="match status" value="1"/>
</dbReference>
<evidence type="ECO:0000256" key="4">
    <source>
        <dbReference type="ARBA" id="ARBA00016219"/>
    </source>
</evidence>
<dbReference type="PRINTS" id="PR00084">
    <property type="entry name" value="MTLDHDRGNASE"/>
</dbReference>
<dbReference type="InterPro" id="IPR008927">
    <property type="entry name" value="6-PGluconate_DH-like_C_sf"/>
</dbReference>
<comment type="subunit">
    <text evidence="2">Monomer.</text>
</comment>
<evidence type="ECO:0000256" key="7">
    <source>
        <dbReference type="ARBA" id="ARBA00048615"/>
    </source>
</evidence>
<comment type="similarity">
    <text evidence="1">Belongs to the mannitol dehydrogenase family.</text>
</comment>
<dbReference type="GO" id="GO:0019592">
    <property type="term" value="P:mannitol catabolic process"/>
    <property type="evidence" value="ECO:0007669"/>
    <property type="project" value="TreeGrafter"/>
</dbReference>
<dbReference type="InterPro" id="IPR036291">
    <property type="entry name" value="NAD(P)-bd_dom_sf"/>
</dbReference>
<dbReference type="InterPro" id="IPR013131">
    <property type="entry name" value="Mannitol_DH_N"/>
</dbReference>
<dbReference type="Gene3D" id="1.10.1040.10">
    <property type="entry name" value="N-(1-d-carboxylethyl)-l-norvaline Dehydrogenase, domain 2"/>
    <property type="match status" value="1"/>
</dbReference>
<keyword evidence="11" id="KW-1185">Reference proteome</keyword>
<protein>
    <recommendedName>
        <fullName evidence="4">Mannitol-1-phosphate 5-dehydrogenase</fullName>
        <ecNumber evidence="3">1.1.1.17</ecNumber>
    </recommendedName>
</protein>
<dbReference type="AlphaFoldDB" id="D8Q4R2"/>
<comment type="catalytic activity">
    <reaction evidence="7">
        <text>D-mannitol 1-phosphate + NAD(+) = beta-D-fructose 6-phosphate + NADH + H(+)</text>
        <dbReference type="Rhea" id="RHEA:19661"/>
        <dbReference type="ChEBI" id="CHEBI:15378"/>
        <dbReference type="ChEBI" id="CHEBI:57540"/>
        <dbReference type="ChEBI" id="CHEBI:57634"/>
        <dbReference type="ChEBI" id="CHEBI:57945"/>
        <dbReference type="ChEBI" id="CHEBI:61381"/>
        <dbReference type="EC" id="1.1.1.17"/>
    </reaction>
</comment>
<evidence type="ECO:0000256" key="6">
    <source>
        <dbReference type="ARBA" id="ARBA00023027"/>
    </source>
</evidence>
<dbReference type="HOGENOM" id="CLU_036089_2_0_1"/>
<sequence>MSKQPYALHFGAGNIGRGFVGAVLAHAGARVVFADVNKQVVDLINKLGRYTVHILDGKENEDSSATVPIENVAAVLSNDDEALTEVATKRNLVLITTAVGPAILPKIAPSVITVLRARATTGKGPINVVACENVEGATVMLRDAVMKQLREQKADAEVIDYAENQVGWANSAVDRIVPPYEPAALDVGVEAFYEWDVDRKALKKTEPDLHIEAIRPTKHLEKYIKRKLYTLNCGHAVTAYLGYLKGHDTIAAAISDPDIEPVVVGALNEGGLALRKKYGFTEEEHARYIDTTITRFKNPNVPDNPHRVGRQPLRKLQQQDRLLGPMTMCRDFGFSRKNLIKGVAAALAFRDDDDEQAKELKERIDREGVQKVVVDLLGLEPDHEDVKAVLEAYEQIQKK</sequence>
<reference evidence="10 11" key="1">
    <citation type="journal article" date="2010" name="Nat. Biotechnol.">
        <title>Genome sequence of the model mushroom Schizophyllum commune.</title>
        <authorList>
            <person name="Ohm R.A."/>
            <person name="de Jong J.F."/>
            <person name="Lugones L.G."/>
            <person name="Aerts A."/>
            <person name="Kothe E."/>
            <person name="Stajich J.E."/>
            <person name="de Vries R.P."/>
            <person name="Record E."/>
            <person name="Levasseur A."/>
            <person name="Baker S.E."/>
            <person name="Bartholomew K.A."/>
            <person name="Coutinho P.M."/>
            <person name="Erdmann S."/>
            <person name="Fowler T.J."/>
            <person name="Gathman A.C."/>
            <person name="Lombard V."/>
            <person name="Henrissat B."/>
            <person name="Knabe N."/>
            <person name="Kuees U."/>
            <person name="Lilly W.W."/>
            <person name="Lindquist E."/>
            <person name="Lucas S."/>
            <person name="Magnuson J.K."/>
            <person name="Piumi F."/>
            <person name="Raudaskoski M."/>
            <person name="Salamov A."/>
            <person name="Schmutz J."/>
            <person name="Schwarze F.W.M.R."/>
            <person name="vanKuyk P.A."/>
            <person name="Horton J.S."/>
            <person name="Grigoriev I.V."/>
            <person name="Woesten H.A.B."/>
        </authorList>
    </citation>
    <scope>NUCLEOTIDE SEQUENCE [LARGE SCALE GENOMIC DNA]</scope>
    <source>
        <strain evidence="11">H4-8 / FGSC 9210</strain>
    </source>
</reference>
<evidence type="ECO:0000256" key="5">
    <source>
        <dbReference type="ARBA" id="ARBA00023002"/>
    </source>
</evidence>
<dbReference type="GO" id="GO:0008926">
    <property type="term" value="F:mannitol-1-phosphate 5-dehydrogenase activity"/>
    <property type="evidence" value="ECO:0007669"/>
    <property type="project" value="UniProtKB-EC"/>
</dbReference>
<dbReference type="InterPro" id="IPR013328">
    <property type="entry name" value="6PGD_dom2"/>
</dbReference>
<dbReference type="NCBIfam" id="NF002652">
    <property type="entry name" value="PRK02318.2-5"/>
    <property type="match status" value="1"/>
</dbReference>
<keyword evidence="5" id="KW-0560">Oxidoreductase</keyword>
<name>D8Q4R2_SCHCM</name>
<dbReference type="InterPro" id="IPR000669">
    <property type="entry name" value="Mannitol_DH"/>
</dbReference>
<dbReference type="PANTHER" id="PTHR30524:SF0">
    <property type="entry name" value="ALTRONATE OXIDOREDUCTASE-RELATED"/>
    <property type="match status" value="1"/>
</dbReference>
<evidence type="ECO:0000313" key="10">
    <source>
        <dbReference type="EMBL" id="EFI96836.1"/>
    </source>
</evidence>
<evidence type="ECO:0000259" key="8">
    <source>
        <dbReference type="Pfam" id="PF01232"/>
    </source>
</evidence>
<dbReference type="SUPFAM" id="SSF51735">
    <property type="entry name" value="NAD(P)-binding Rossmann-fold domains"/>
    <property type="match status" value="1"/>
</dbReference>
<keyword evidence="6" id="KW-0520">NAD</keyword>
<dbReference type="Proteomes" id="UP000007431">
    <property type="component" value="Unassembled WGS sequence"/>
</dbReference>